<dbReference type="Proteomes" id="UP000001744">
    <property type="component" value="Unassembled WGS sequence"/>
</dbReference>
<dbReference type="GO" id="GO:0043332">
    <property type="term" value="C:mating projection tip"/>
    <property type="evidence" value="ECO:0007669"/>
    <property type="project" value="EnsemblFungi"/>
</dbReference>
<sequence length="269" mass="30420">MANTSPEDAALDLFRRLNPDKISKNLDTVLQYRPDLSEVLLSSIDQPLRSERCADSGNQYLLCDFNRDGDSYRSPWSNKYAPALDDGIVPSDHVRDIEVRLNNAMRVYVDMYYEGGVSSVYLWDQDEYYAGAVLIKKGSSDDASGWDSIHVFECLETGEPDKWDYQLTSTIILHMQSSSSSADESKLGLSGQLTRQTSQRLEVSDVYSQVANVGRMVEDMENRMRTFLQEVYFGKTNDVVNAIRSVMPLEEVKENEKRMSNVVSGMSKA</sequence>
<dbReference type="FunFam" id="1.20.58.570:FF:000001">
    <property type="entry name" value="F-actin-capping protein subunit beta"/>
    <property type="match status" value="1"/>
</dbReference>
<evidence type="ECO:0000256" key="7">
    <source>
        <dbReference type="ARBA" id="ARBA00023212"/>
    </source>
</evidence>
<dbReference type="OrthoDB" id="9979678at2759"/>
<evidence type="ECO:0000313" key="9">
    <source>
        <dbReference type="EMBL" id="EEB07603.1"/>
    </source>
</evidence>
<dbReference type="GO" id="GO:0031097">
    <property type="term" value="C:medial cortex"/>
    <property type="evidence" value="ECO:0007669"/>
    <property type="project" value="EnsemblFungi"/>
</dbReference>
<evidence type="ECO:0000256" key="4">
    <source>
        <dbReference type="ARBA" id="ARBA00022467"/>
    </source>
</evidence>
<dbReference type="GO" id="GO:0051016">
    <property type="term" value="P:barbed-end actin filament capping"/>
    <property type="evidence" value="ECO:0000318"/>
    <property type="project" value="GO_Central"/>
</dbReference>
<reference evidence="9 11" key="1">
    <citation type="journal article" date="2011" name="Science">
        <title>Comparative functional genomics of the fission yeasts.</title>
        <authorList>
            <person name="Rhind N."/>
            <person name="Chen Z."/>
            <person name="Yassour M."/>
            <person name="Thompson D.A."/>
            <person name="Haas B.J."/>
            <person name="Habib N."/>
            <person name="Wapinski I."/>
            <person name="Roy S."/>
            <person name="Lin M.F."/>
            <person name="Heiman D.I."/>
            <person name="Young S.K."/>
            <person name="Furuya K."/>
            <person name="Guo Y."/>
            <person name="Pidoux A."/>
            <person name="Chen H.M."/>
            <person name="Robbertse B."/>
            <person name="Goldberg J.M."/>
            <person name="Aoki K."/>
            <person name="Bayne E.H."/>
            <person name="Berlin A.M."/>
            <person name="Desjardins C.A."/>
            <person name="Dobbs E."/>
            <person name="Dukaj L."/>
            <person name="Fan L."/>
            <person name="FitzGerald M.G."/>
            <person name="French C."/>
            <person name="Gujja S."/>
            <person name="Hansen K."/>
            <person name="Keifenheim D."/>
            <person name="Levin J.Z."/>
            <person name="Mosher R.A."/>
            <person name="Mueller C.A."/>
            <person name="Pfiffner J."/>
            <person name="Priest M."/>
            <person name="Russ C."/>
            <person name="Smialowska A."/>
            <person name="Swoboda P."/>
            <person name="Sykes S.M."/>
            <person name="Vaughn M."/>
            <person name="Vengrova S."/>
            <person name="Yoder R."/>
            <person name="Zeng Q."/>
            <person name="Allshire R."/>
            <person name="Baulcombe D."/>
            <person name="Birren B.W."/>
            <person name="Brown W."/>
            <person name="Ekwall K."/>
            <person name="Kellis M."/>
            <person name="Leatherwood J."/>
            <person name="Levin H."/>
            <person name="Margalit H."/>
            <person name="Martienssen R."/>
            <person name="Nieduszynski C.A."/>
            <person name="Spatafora J.W."/>
            <person name="Friedman N."/>
            <person name="Dalgaard J.Z."/>
            <person name="Baumann P."/>
            <person name="Niki H."/>
            <person name="Regev A."/>
            <person name="Nusbaum C."/>
        </authorList>
    </citation>
    <scope>NUCLEOTIDE SEQUENCE [LARGE SCALE GENOMIC DNA]</scope>
    <source>
        <strain evidence="11">yFS275 / FY16936</strain>
    </source>
</reference>
<dbReference type="GO" id="GO:0099079">
    <property type="term" value="C:actin body"/>
    <property type="evidence" value="ECO:0007669"/>
    <property type="project" value="EnsemblFungi"/>
</dbReference>
<keyword evidence="11" id="KW-1185">Reference proteome</keyword>
<accession>B6K0Y2</accession>
<dbReference type="PRINTS" id="PR00192">
    <property type="entry name" value="FACTINCAPB"/>
</dbReference>
<dbReference type="EMBL" id="KE651166">
    <property type="protein sequence ID" value="EEB07603.1"/>
    <property type="molecule type" value="Genomic_DNA"/>
</dbReference>
<evidence type="ECO:0000313" key="10">
    <source>
        <dbReference type="JaponicusDB" id="SJAG_02700"/>
    </source>
</evidence>
<keyword evidence="7 8" id="KW-0206">Cytoskeleton</keyword>
<dbReference type="eggNOG" id="KOG3174">
    <property type="taxonomic scope" value="Eukaryota"/>
</dbReference>
<evidence type="ECO:0000256" key="2">
    <source>
        <dbReference type="ARBA" id="ARBA00006039"/>
    </source>
</evidence>
<dbReference type="Pfam" id="PF01115">
    <property type="entry name" value="F_actin_cap_B"/>
    <property type="match status" value="1"/>
</dbReference>
<dbReference type="SUPFAM" id="SSF90096">
    <property type="entry name" value="Subunits of heterodimeric actin filament capping protein Capz"/>
    <property type="match status" value="1"/>
</dbReference>
<evidence type="ECO:0000313" key="11">
    <source>
        <dbReference type="Proteomes" id="UP000001744"/>
    </source>
</evidence>
<dbReference type="InterPro" id="IPR019771">
    <property type="entry name" value="F-actin_capping_bsu_CS"/>
</dbReference>
<proteinExistence type="inferred from homology"/>
<dbReference type="InterPro" id="IPR001698">
    <property type="entry name" value="CAPZB"/>
</dbReference>
<dbReference type="GO" id="GO:0030479">
    <property type="term" value="C:actin cortical patch"/>
    <property type="evidence" value="ECO:0000318"/>
    <property type="project" value="GO_Central"/>
</dbReference>
<dbReference type="InterPro" id="IPR043175">
    <property type="entry name" value="CAPZB_N"/>
</dbReference>
<dbReference type="GO" id="GO:1902404">
    <property type="term" value="P:mitotic actomyosin contractile ring contraction"/>
    <property type="evidence" value="ECO:0007669"/>
    <property type="project" value="EnsemblFungi"/>
</dbReference>
<keyword evidence="5 8" id="KW-0963">Cytoplasm</keyword>
<dbReference type="Gene3D" id="3.90.1150.210">
    <property type="entry name" value="F-actin capping protein, beta subunit"/>
    <property type="match status" value="1"/>
</dbReference>
<dbReference type="RefSeq" id="XP_002173896.1">
    <property type="nucleotide sequence ID" value="XM_002173860.2"/>
</dbReference>
<dbReference type="JaponicusDB" id="SJAG_02700">
    <property type="gene designation" value="acp2"/>
</dbReference>
<dbReference type="GO" id="GO:0044396">
    <property type="term" value="P:actin cortical patch organization"/>
    <property type="evidence" value="ECO:0007669"/>
    <property type="project" value="EnsemblFungi"/>
</dbReference>
<dbReference type="GO" id="GO:0000902">
    <property type="term" value="P:cell morphogenesis"/>
    <property type="evidence" value="ECO:0000318"/>
    <property type="project" value="GO_Central"/>
</dbReference>
<evidence type="ECO:0000256" key="3">
    <source>
        <dbReference type="ARBA" id="ARBA00021859"/>
    </source>
</evidence>
<dbReference type="PROSITE" id="PS00231">
    <property type="entry name" value="F_ACTIN_CAPPING_BETA"/>
    <property type="match status" value="1"/>
</dbReference>
<dbReference type="PANTHER" id="PTHR10619:SF0">
    <property type="entry name" value="F-ACTIN-CAPPING PROTEIN SUBUNIT BETA ISOFORMS 1 AND 2"/>
    <property type="match status" value="1"/>
</dbReference>
<dbReference type="GO" id="GO:0005634">
    <property type="term" value="C:nucleus"/>
    <property type="evidence" value="ECO:0007669"/>
    <property type="project" value="EnsemblFungi"/>
</dbReference>
<keyword evidence="4 8" id="KW-0117">Actin capping</keyword>
<dbReference type="Gene3D" id="1.20.58.570">
    <property type="match status" value="1"/>
</dbReference>
<dbReference type="PANTHER" id="PTHR10619">
    <property type="entry name" value="F-ACTIN-CAPPING PROTEIN SUBUNIT BETA"/>
    <property type="match status" value="1"/>
</dbReference>
<gene>
    <name evidence="10" type="primary">acp2</name>
    <name evidence="9" type="ORF">SJAG_02700</name>
</gene>
<dbReference type="GO" id="GO:1904600">
    <property type="term" value="P:mating projection actin fusion focus assembly"/>
    <property type="evidence" value="ECO:0007669"/>
    <property type="project" value="EnsemblFungi"/>
</dbReference>
<dbReference type="HOGENOM" id="CLU_045864_1_1_1"/>
<comment type="function">
    <text evidence="8">F-actin-capping proteins bind in a Ca(2+)-independent manner to the fast growing ends of actin filaments (barbed end) thereby blocking the exchange of subunits at these ends. Unlike other capping proteins (such as gelsolin and severin), these proteins do not sever actin filaments.</text>
</comment>
<dbReference type="GO" id="GO:1903475">
    <property type="term" value="P:mitotic actomyosin contractile ring assembly"/>
    <property type="evidence" value="ECO:0007669"/>
    <property type="project" value="EnsemblFungi"/>
</dbReference>
<dbReference type="VEuPathDB" id="FungiDB:SJAG_02700"/>
<comment type="similarity">
    <text evidence="2 8">Belongs to the F-actin-capping protein beta subunit family.</text>
</comment>
<organism evidence="9 11">
    <name type="scientific">Schizosaccharomyces japonicus (strain yFS275 / FY16936)</name>
    <name type="common">Fission yeast</name>
    <dbReference type="NCBI Taxonomy" id="402676"/>
    <lineage>
        <taxon>Eukaryota</taxon>
        <taxon>Fungi</taxon>
        <taxon>Dikarya</taxon>
        <taxon>Ascomycota</taxon>
        <taxon>Taphrinomycotina</taxon>
        <taxon>Schizosaccharomycetes</taxon>
        <taxon>Schizosaccharomycetales</taxon>
        <taxon>Schizosaccharomycetaceae</taxon>
        <taxon>Schizosaccharomyces</taxon>
    </lineage>
</organism>
<dbReference type="AlphaFoldDB" id="B6K0Y2"/>
<dbReference type="GO" id="GO:0008290">
    <property type="term" value="C:F-actin capping protein complex"/>
    <property type="evidence" value="ECO:0000318"/>
    <property type="project" value="GO_Central"/>
</dbReference>
<dbReference type="InterPro" id="IPR037282">
    <property type="entry name" value="CapZ_alpha/beta"/>
</dbReference>
<evidence type="ECO:0000256" key="8">
    <source>
        <dbReference type="RuleBase" id="RU365078"/>
    </source>
</evidence>
<dbReference type="OMA" id="WSNKYYP"/>
<keyword evidence="6 8" id="KW-0009">Actin-binding</keyword>
<comment type="subcellular location">
    <subcellularLocation>
        <location evidence="1 8">Cytoplasm</location>
        <location evidence="1 8">Cytoskeleton</location>
    </subcellularLocation>
</comment>
<name>B6K0Y2_SCHJY</name>
<dbReference type="GO" id="GO:0051015">
    <property type="term" value="F:actin filament binding"/>
    <property type="evidence" value="ECO:0000318"/>
    <property type="project" value="GO_Central"/>
</dbReference>
<evidence type="ECO:0000256" key="5">
    <source>
        <dbReference type="ARBA" id="ARBA00022490"/>
    </source>
</evidence>
<protein>
    <recommendedName>
        <fullName evidence="3 8">F-actin-capping protein subunit beta</fullName>
    </recommendedName>
</protein>
<dbReference type="STRING" id="402676.B6K0Y2"/>
<evidence type="ECO:0000256" key="6">
    <source>
        <dbReference type="ARBA" id="ARBA00023203"/>
    </source>
</evidence>
<comment type="subunit">
    <text evidence="8">Heterodimer of an alpha and a beta subunit.</text>
</comment>
<dbReference type="GeneID" id="7051079"/>
<evidence type="ECO:0000256" key="1">
    <source>
        <dbReference type="ARBA" id="ARBA00004245"/>
    </source>
</evidence>
<dbReference type="InterPro" id="IPR042276">
    <property type="entry name" value="CapZ_alpha/beta_2"/>
</dbReference>